<dbReference type="AlphaFoldDB" id="A0A1M7P9K1"/>
<evidence type="ECO:0000313" key="5">
    <source>
        <dbReference type="Proteomes" id="UP000183983"/>
    </source>
</evidence>
<evidence type="ECO:0000313" key="4">
    <source>
        <dbReference type="EMBL" id="SHN13398.1"/>
    </source>
</evidence>
<dbReference type="PANTHER" id="PTHR30329">
    <property type="entry name" value="STATOR ELEMENT OF FLAGELLAR MOTOR COMPLEX"/>
    <property type="match status" value="1"/>
</dbReference>
<feature type="transmembrane region" description="Helical" evidence="2">
    <location>
        <begin position="21"/>
        <end position="45"/>
    </location>
</feature>
<keyword evidence="2" id="KW-1133">Transmembrane helix</keyword>
<proteinExistence type="predicted"/>
<keyword evidence="1 2" id="KW-0472">Membrane</keyword>
<dbReference type="Proteomes" id="UP000183983">
    <property type="component" value="Unassembled WGS sequence"/>
</dbReference>
<sequence>MSSLDNMFRSRHSKKEDAEHWIGISDLMSGLMMMFLFIAVAYMYYVQVERENIKEIAVAYKDTQVAIYNDLNNEFRSDLPRWNASIDRNTLQVTFNNPEVLFRSGSPELSTQFQAMLSDFFPRYVAVLSRYRGAIDEIRIEGHTSSDWGTLHGDEAYFPNMALSQDRTRSVLQYVLSKLTSGADRDWVRSSFAAVGYSSSRRLVDASSTAEDAARSRRVNFRVITNSELQIRTIIERLDGNQR</sequence>
<feature type="domain" description="OmpA-like" evidence="3">
    <location>
        <begin position="89"/>
        <end position="227"/>
    </location>
</feature>
<organism evidence="4 5">
    <name type="scientific">Pseudomonas asturiensis</name>
    <dbReference type="NCBI Taxonomy" id="1190415"/>
    <lineage>
        <taxon>Bacteria</taxon>
        <taxon>Pseudomonadati</taxon>
        <taxon>Pseudomonadota</taxon>
        <taxon>Gammaproteobacteria</taxon>
        <taxon>Pseudomonadales</taxon>
        <taxon>Pseudomonadaceae</taxon>
        <taxon>Pseudomonas</taxon>
    </lineage>
</organism>
<reference evidence="4 5" key="1">
    <citation type="submission" date="2016-11" db="EMBL/GenBank/DDBJ databases">
        <authorList>
            <person name="Jaros S."/>
            <person name="Januszkiewicz K."/>
            <person name="Wedrychowicz H."/>
        </authorList>
    </citation>
    <scope>NUCLEOTIDE SEQUENCE [LARGE SCALE GENOMIC DNA]</scope>
    <source>
        <strain evidence="4 5">LMG 26898</strain>
    </source>
</reference>
<protein>
    <submittedName>
        <fullName evidence="4">Outer membrane protein OmpA</fullName>
    </submittedName>
</protein>
<dbReference type="OrthoDB" id="9793443at2"/>
<dbReference type="RefSeq" id="WP_084537115.1">
    <property type="nucleotide sequence ID" value="NZ_FRDA01000009.1"/>
</dbReference>
<dbReference type="CDD" id="cd07185">
    <property type="entry name" value="OmpA_C-like"/>
    <property type="match status" value="1"/>
</dbReference>
<dbReference type="SUPFAM" id="SSF103088">
    <property type="entry name" value="OmpA-like"/>
    <property type="match status" value="1"/>
</dbReference>
<dbReference type="EMBL" id="FRDA01000009">
    <property type="protein sequence ID" value="SHN13398.1"/>
    <property type="molecule type" value="Genomic_DNA"/>
</dbReference>
<dbReference type="InterPro" id="IPR050330">
    <property type="entry name" value="Bact_OuterMem_StrucFunc"/>
</dbReference>
<dbReference type="PROSITE" id="PS51123">
    <property type="entry name" value="OMPA_2"/>
    <property type="match status" value="1"/>
</dbReference>
<dbReference type="GO" id="GO:0016020">
    <property type="term" value="C:membrane"/>
    <property type="evidence" value="ECO:0007669"/>
    <property type="project" value="UniProtKB-UniRule"/>
</dbReference>
<keyword evidence="2" id="KW-0812">Transmembrane</keyword>
<dbReference type="Gene3D" id="3.30.1330.60">
    <property type="entry name" value="OmpA-like domain"/>
    <property type="match status" value="1"/>
</dbReference>
<dbReference type="InterPro" id="IPR006665">
    <property type="entry name" value="OmpA-like"/>
</dbReference>
<gene>
    <name evidence="4" type="ORF">SAMN05216593_1095</name>
</gene>
<dbReference type="STRING" id="1190415.SAMN05216593_1095"/>
<dbReference type="PANTHER" id="PTHR30329:SF21">
    <property type="entry name" value="LIPOPROTEIN YIAD-RELATED"/>
    <property type="match status" value="1"/>
</dbReference>
<accession>A0A1M7P9K1</accession>
<evidence type="ECO:0000259" key="3">
    <source>
        <dbReference type="PROSITE" id="PS51123"/>
    </source>
</evidence>
<evidence type="ECO:0000256" key="1">
    <source>
        <dbReference type="PROSITE-ProRule" id="PRU00473"/>
    </source>
</evidence>
<evidence type="ECO:0000256" key="2">
    <source>
        <dbReference type="SAM" id="Phobius"/>
    </source>
</evidence>
<dbReference type="InterPro" id="IPR036737">
    <property type="entry name" value="OmpA-like_sf"/>
</dbReference>
<name>A0A1M7P9K1_9PSED</name>